<reference evidence="2" key="1">
    <citation type="submission" date="2025-08" db="UniProtKB">
        <authorList>
            <consortium name="RefSeq"/>
        </authorList>
    </citation>
    <scope>IDENTIFICATION</scope>
</reference>
<protein>
    <submittedName>
        <fullName evidence="2">Uncharacterized protein LOC108038777</fullName>
    </submittedName>
</protein>
<dbReference type="AlphaFoldDB" id="A0A6P4ECT2"/>
<feature type="compositionally biased region" description="Low complexity" evidence="1">
    <location>
        <begin position="69"/>
        <end position="78"/>
    </location>
</feature>
<evidence type="ECO:0000313" key="2">
    <source>
        <dbReference type="RefSeq" id="XP_016971096.1"/>
    </source>
</evidence>
<dbReference type="RefSeq" id="XP_016971096.1">
    <property type="nucleotide sequence ID" value="XM_017115607.1"/>
</dbReference>
<proteinExistence type="predicted"/>
<gene>
    <name evidence="2" type="primary">LOC108038777</name>
</gene>
<feature type="compositionally biased region" description="Polar residues" evidence="1">
    <location>
        <begin position="19"/>
        <end position="28"/>
    </location>
</feature>
<feature type="compositionally biased region" description="Acidic residues" evidence="1">
    <location>
        <begin position="183"/>
        <end position="193"/>
    </location>
</feature>
<feature type="compositionally biased region" description="Low complexity" evidence="1">
    <location>
        <begin position="246"/>
        <end position="257"/>
    </location>
</feature>
<accession>A0A6P4ECT2</accession>
<name>A0A6P4ECT2_DRORH</name>
<sequence length="353" mass="38014">METIVLSSGDSDEELEPSVQGNRQSTATRDPRLRPGTAYAERSTRSCPTGRRQPGVSGRATPSSPGSCARTSSRRAASNCAPESSDSENESMPTPPRAGGASPHYTDAAGHRIYPTPYECYPSPAGSAESSREYNPCGYPSDDEEGRDEQAPYVEDASDSDNADAYSDESGPRRYPTGKAMEWESEPSDDEESTAQRFRRKEPTLALVPYPPPPSDTPFDTATQPTLPLGGQGPDTEAVTYDFPLPTTAASTPSDTAMGMSPTTLDLLLGQISPDMERLCWEPSQEWLSNPDDNPQAATAAPDLEHSAAENRSPPGGERHPLPAGWTCNTTDGGTIDNRELVQRTRRELKCDL</sequence>
<organism evidence="2">
    <name type="scientific">Drosophila rhopaloa</name>
    <name type="common">Fruit fly</name>
    <dbReference type="NCBI Taxonomy" id="1041015"/>
    <lineage>
        <taxon>Eukaryota</taxon>
        <taxon>Metazoa</taxon>
        <taxon>Ecdysozoa</taxon>
        <taxon>Arthropoda</taxon>
        <taxon>Hexapoda</taxon>
        <taxon>Insecta</taxon>
        <taxon>Pterygota</taxon>
        <taxon>Neoptera</taxon>
        <taxon>Endopterygota</taxon>
        <taxon>Diptera</taxon>
        <taxon>Brachycera</taxon>
        <taxon>Muscomorpha</taxon>
        <taxon>Ephydroidea</taxon>
        <taxon>Drosophilidae</taxon>
        <taxon>Drosophila</taxon>
        <taxon>Sophophora</taxon>
    </lineage>
</organism>
<feature type="compositionally biased region" description="Polar residues" evidence="1">
    <location>
        <begin position="286"/>
        <end position="297"/>
    </location>
</feature>
<evidence type="ECO:0000256" key="1">
    <source>
        <dbReference type="SAM" id="MobiDB-lite"/>
    </source>
</evidence>
<feature type="region of interest" description="Disordered" evidence="1">
    <location>
        <begin position="1"/>
        <end position="261"/>
    </location>
</feature>
<dbReference type="OrthoDB" id="7875740at2759"/>
<feature type="region of interest" description="Disordered" evidence="1">
    <location>
        <begin position="284"/>
        <end position="341"/>
    </location>
</feature>